<dbReference type="AlphaFoldDB" id="A0A7W8QGI7"/>
<gene>
    <name evidence="1" type="ORF">HDG40_008063</name>
</gene>
<comment type="caution">
    <text evidence="1">The sequence shown here is derived from an EMBL/GenBank/DDBJ whole genome shotgun (WGS) entry which is preliminary data.</text>
</comment>
<reference evidence="1 2" key="1">
    <citation type="submission" date="2020-08" db="EMBL/GenBank/DDBJ databases">
        <title>Genomic Encyclopedia of Type Strains, Phase IV (KMG-V): Genome sequencing to study the core and pangenomes of soil and plant-associated prokaryotes.</title>
        <authorList>
            <person name="Whitman W."/>
        </authorList>
    </citation>
    <scope>NUCLEOTIDE SEQUENCE [LARGE SCALE GENOMIC DNA]</scope>
    <source>
        <strain evidence="1 2">JPY158</strain>
    </source>
</reference>
<protein>
    <submittedName>
        <fullName evidence="1">Uncharacterized protein</fullName>
    </submittedName>
</protein>
<evidence type="ECO:0000313" key="1">
    <source>
        <dbReference type="EMBL" id="MBB5429860.1"/>
    </source>
</evidence>
<sequence length="188" mass="21123">TIARSDNDETSMHCAQSFEPHASCRTLPAIVSGRLCPEFQGAAPEVMDDPPLHGGKFMLMWTSRDATPRNLVGMEMYFSMESRTRIRYRNFLIVSHDGTFCMSYVTALTSFECQSKPPRSRRGSLSRVGAQGTIFRARCKHGLSPLDRLVGTRRGPLFSSLAMEPFRRRFPGVGLHVLSHDVRHAVLH</sequence>
<accession>A0A7W8QGI7</accession>
<evidence type="ECO:0000313" key="2">
    <source>
        <dbReference type="Proteomes" id="UP000592780"/>
    </source>
</evidence>
<dbReference type="Proteomes" id="UP000592780">
    <property type="component" value="Unassembled WGS sequence"/>
</dbReference>
<feature type="non-terminal residue" evidence="1">
    <location>
        <position position="1"/>
    </location>
</feature>
<proteinExistence type="predicted"/>
<keyword evidence="2" id="KW-1185">Reference proteome</keyword>
<name>A0A7W8QGI7_PARAM</name>
<dbReference type="EMBL" id="JACHDD010000070">
    <property type="protein sequence ID" value="MBB5429860.1"/>
    <property type="molecule type" value="Genomic_DNA"/>
</dbReference>
<organism evidence="1 2">
    <name type="scientific">Paraburkholderia atlantica</name>
    <dbReference type="NCBI Taxonomy" id="2654982"/>
    <lineage>
        <taxon>Bacteria</taxon>
        <taxon>Pseudomonadati</taxon>
        <taxon>Pseudomonadota</taxon>
        <taxon>Betaproteobacteria</taxon>
        <taxon>Burkholderiales</taxon>
        <taxon>Burkholderiaceae</taxon>
        <taxon>Paraburkholderia</taxon>
    </lineage>
</organism>